<dbReference type="KEGG" id="cbar:PATL70BA_3001"/>
<dbReference type="EMBL" id="LR130778">
    <property type="protein sequence ID" value="VDN48913.1"/>
    <property type="molecule type" value="Genomic_DNA"/>
</dbReference>
<sequence length="45" mass="5164">MTSNKHTNNSFKEEVQHEIKVNHTNDDYISSSCSMLNANYKSGRC</sequence>
<evidence type="ECO:0000313" key="2">
    <source>
        <dbReference type="Proteomes" id="UP000279029"/>
    </source>
</evidence>
<gene>
    <name evidence="1" type="ORF">PATL70BA_3001</name>
</gene>
<organism evidence="1 2">
    <name type="scientific">Petrocella atlantisensis</name>
    <dbReference type="NCBI Taxonomy" id="2173034"/>
    <lineage>
        <taxon>Bacteria</taxon>
        <taxon>Bacillati</taxon>
        <taxon>Bacillota</taxon>
        <taxon>Clostridia</taxon>
        <taxon>Lachnospirales</taxon>
        <taxon>Vallitaleaceae</taxon>
        <taxon>Petrocella</taxon>
    </lineage>
</organism>
<name>A0A3P7PFU4_9FIRM</name>
<keyword evidence="2" id="KW-1185">Reference proteome</keyword>
<proteinExistence type="predicted"/>
<accession>A0A3P7PFU4</accession>
<evidence type="ECO:0000313" key="1">
    <source>
        <dbReference type="EMBL" id="VDN48913.1"/>
    </source>
</evidence>
<dbReference type="AlphaFoldDB" id="A0A3P7PFU4"/>
<protein>
    <submittedName>
        <fullName evidence="1">Uncharacterized protein</fullName>
    </submittedName>
</protein>
<reference evidence="1 2" key="1">
    <citation type="submission" date="2018-09" db="EMBL/GenBank/DDBJ databases">
        <authorList>
            <person name="Postec A."/>
        </authorList>
    </citation>
    <scope>NUCLEOTIDE SEQUENCE [LARGE SCALE GENOMIC DNA]</scope>
    <source>
        <strain evidence="1">70B-A</strain>
    </source>
</reference>
<dbReference type="Proteomes" id="UP000279029">
    <property type="component" value="Chromosome"/>
</dbReference>